<evidence type="ECO:0008006" key="5">
    <source>
        <dbReference type="Google" id="ProtNLM"/>
    </source>
</evidence>
<feature type="signal peptide" evidence="2">
    <location>
        <begin position="1"/>
        <end position="22"/>
    </location>
</feature>
<proteinExistence type="predicted"/>
<gene>
    <name evidence="3" type="ORF">ACFSC0_18680</name>
</gene>
<dbReference type="RefSeq" id="WP_377281494.1">
    <property type="nucleotide sequence ID" value="NZ_JBHRSI010000004.1"/>
</dbReference>
<keyword evidence="4" id="KW-1185">Reference proteome</keyword>
<dbReference type="Proteomes" id="UP001597237">
    <property type="component" value="Unassembled WGS sequence"/>
</dbReference>
<evidence type="ECO:0000256" key="1">
    <source>
        <dbReference type="SAM" id="MobiDB-lite"/>
    </source>
</evidence>
<feature type="compositionally biased region" description="Low complexity" evidence="1">
    <location>
        <begin position="23"/>
        <end position="34"/>
    </location>
</feature>
<name>A0ABW4N5M4_9CAUL</name>
<evidence type="ECO:0000313" key="4">
    <source>
        <dbReference type="Proteomes" id="UP001597237"/>
    </source>
</evidence>
<evidence type="ECO:0000256" key="2">
    <source>
        <dbReference type="SAM" id="SignalP"/>
    </source>
</evidence>
<keyword evidence="2" id="KW-0732">Signal</keyword>
<dbReference type="EMBL" id="JBHUEY010000006">
    <property type="protein sequence ID" value="MFD1785432.1"/>
    <property type="molecule type" value="Genomic_DNA"/>
</dbReference>
<feature type="chain" id="PRO_5046912406" description="Lipoprotein" evidence="2">
    <location>
        <begin position="23"/>
        <end position="113"/>
    </location>
</feature>
<sequence>MTMPLRRLAAWIAPLSAAGLLAACGDGAAPPDSAEGAAGVVQSGNAAASQDPAATGSLSGGPSGQTPAYGQAGGAPSVVTESGDGAGASVSSGNSPTGGEGRGGDADQQTVPK</sequence>
<reference evidence="4" key="1">
    <citation type="journal article" date="2019" name="Int. J. Syst. Evol. Microbiol.">
        <title>The Global Catalogue of Microorganisms (GCM) 10K type strain sequencing project: providing services to taxonomists for standard genome sequencing and annotation.</title>
        <authorList>
            <consortium name="The Broad Institute Genomics Platform"/>
            <consortium name="The Broad Institute Genome Sequencing Center for Infectious Disease"/>
            <person name="Wu L."/>
            <person name="Ma J."/>
        </authorList>
    </citation>
    <scope>NUCLEOTIDE SEQUENCE [LARGE SCALE GENOMIC DNA]</scope>
    <source>
        <strain evidence="4">DFY28</strain>
    </source>
</reference>
<evidence type="ECO:0000313" key="3">
    <source>
        <dbReference type="EMBL" id="MFD1785432.1"/>
    </source>
</evidence>
<feature type="region of interest" description="Disordered" evidence="1">
    <location>
        <begin position="23"/>
        <end position="113"/>
    </location>
</feature>
<comment type="caution">
    <text evidence="3">The sequence shown here is derived from an EMBL/GenBank/DDBJ whole genome shotgun (WGS) entry which is preliminary data.</text>
</comment>
<organism evidence="3 4">
    <name type="scientific">Phenylobacterium terrae</name>
    <dbReference type="NCBI Taxonomy" id="2665495"/>
    <lineage>
        <taxon>Bacteria</taxon>
        <taxon>Pseudomonadati</taxon>
        <taxon>Pseudomonadota</taxon>
        <taxon>Alphaproteobacteria</taxon>
        <taxon>Caulobacterales</taxon>
        <taxon>Caulobacteraceae</taxon>
        <taxon>Phenylobacterium</taxon>
    </lineage>
</organism>
<dbReference type="PROSITE" id="PS51257">
    <property type="entry name" value="PROKAR_LIPOPROTEIN"/>
    <property type="match status" value="1"/>
</dbReference>
<accession>A0ABW4N5M4</accession>
<protein>
    <recommendedName>
        <fullName evidence="5">Lipoprotein</fullName>
    </recommendedName>
</protein>